<dbReference type="HOGENOM" id="CLU_3151798_0_0_11"/>
<evidence type="ECO:0000313" key="2">
    <source>
        <dbReference type="EMBL" id="EEG27421.1"/>
    </source>
</evidence>
<proteinExistence type="predicted"/>
<evidence type="ECO:0000313" key="3">
    <source>
        <dbReference type="Proteomes" id="UP000006247"/>
    </source>
</evidence>
<gene>
    <name evidence="2" type="ORF">CORMATOL_01084</name>
</gene>
<dbReference type="AlphaFoldDB" id="C0E279"/>
<comment type="caution">
    <text evidence="2">The sequence shown here is derived from an EMBL/GenBank/DDBJ whole genome shotgun (WGS) entry which is preliminary data.</text>
</comment>
<name>C0E279_9CORY</name>
<evidence type="ECO:0000256" key="1">
    <source>
        <dbReference type="SAM" id="MobiDB-lite"/>
    </source>
</evidence>
<organism evidence="2 3">
    <name type="scientific">Corynebacterium matruchotii ATCC 33806</name>
    <dbReference type="NCBI Taxonomy" id="566549"/>
    <lineage>
        <taxon>Bacteria</taxon>
        <taxon>Bacillati</taxon>
        <taxon>Actinomycetota</taxon>
        <taxon>Actinomycetes</taxon>
        <taxon>Mycobacteriales</taxon>
        <taxon>Corynebacteriaceae</taxon>
        <taxon>Corynebacterium</taxon>
    </lineage>
</organism>
<feature type="region of interest" description="Disordered" evidence="1">
    <location>
        <begin position="29"/>
        <end position="48"/>
    </location>
</feature>
<sequence>MLAREAEGSTRFQRFVFEGKLLDQVSEGLPDSFDSRYSGGKTDPACPK</sequence>
<dbReference type="EMBL" id="ACEB01000017">
    <property type="protein sequence ID" value="EEG27421.1"/>
    <property type="molecule type" value="Genomic_DNA"/>
</dbReference>
<protein>
    <submittedName>
        <fullName evidence="2">Uncharacterized protein</fullName>
    </submittedName>
</protein>
<accession>C0E279</accession>
<reference evidence="2 3" key="1">
    <citation type="submission" date="2009-01" db="EMBL/GenBank/DDBJ databases">
        <authorList>
            <person name="Fulton L."/>
            <person name="Clifton S."/>
            <person name="Chinwalla A.T."/>
            <person name="Mitreva M."/>
            <person name="Sodergren E."/>
            <person name="Weinstock G."/>
            <person name="Clifton S."/>
            <person name="Dooling D.J."/>
            <person name="Fulton B."/>
            <person name="Minx P."/>
            <person name="Pepin K.H."/>
            <person name="Johnson M."/>
            <person name="Bhonagiri V."/>
            <person name="Nash W.E."/>
            <person name="Mardis E.R."/>
            <person name="Wilson R.K."/>
        </authorList>
    </citation>
    <scope>NUCLEOTIDE SEQUENCE [LARGE SCALE GENOMIC DNA]</scope>
    <source>
        <strain evidence="2 3">ATCC 33806</strain>
    </source>
</reference>
<dbReference type="Proteomes" id="UP000006247">
    <property type="component" value="Unassembled WGS sequence"/>
</dbReference>